<accession>X1CWZ1</accession>
<dbReference type="GO" id="GO:0008233">
    <property type="term" value="F:peptidase activity"/>
    <property type="evidence" value="ECO:0007669"/>
    <property type="project" value="UniProtKB-KW"/>
</dbReference>
<evidence type="ECO:0000256" key="5">
    <source>
        <dbReference type="ARBA" id="ARBA00022801"/>
    </source>
</evidence>
<protein>
    <submittedName>
        <fullName evidence="9">Uncharacterized protein</fullName>
    </submittedName>
</protein>
<evidence type="ECO:0000256" key="2">
    <source>
        <dbReference type="ARBA" id="ARBA00022475"/>
    </source>
</evidence>
<name>X1CWZ1_9ZZZZ</name>
<feature type="non-terminal residue" evidence="9">
    <location>
        <position position="41"/>
    </location>
</feature>
<gene>
    <name evidence="9" type="ORF">S01H4_54331</name>
</gene>
<evidence type="ECO:0000256" key="8">
    <source>
        <dbReference type="SAM" id="Phobius"/>
    </source>
</evidence>
<dbReference type="EMBL" id="BART01031253">
    <property type="protein sequence ID" value="GAH12367.1"/>
    <property type="molecule type" value="Genomic_DNA"/>
</dbReference>
<keyword evidence="2" id="KW-1003">Cell membrane</keyword>
<evidence type="ECO:0000313" key="9">
    <source>
        <dbReference type="EMBL" id="GAH12367.1"/>
    </source>
</evidence>
<dbReference type="GO" id="GO:0006508">
    <property type="term" value="P:proteolysis"/>
    <property type="evidence" value="ECO:0007669"/>
    <property type="project" value="UniProtKB-KW"/>
</dbReference>
<evidence type="ECO:0000256" key="6">
    <source>
        <dbReference type="ARBA" id="ARBA00022989"/>
    </source>
</evidence>
<comment type="caution">
    <text evidence="9">The sequence shown here is derived from an EMBL/GenBank/DDBJ whole genome shotgun (WGS) entry which is preliminary data.</text>
</comment>
<evidence type="ECO:0000256" key="7">
    <source>
        <dbReference type="ARBA" id="ARBA00023136"/>
    </source>
</evidence>
<reference evidence="9" key="1">
    <citation type="journal article" date="2014" name="Front. Microbiol.">
        <title>High frequency of phylogenetically diverse reductive dehalogenase-homologous genes in deep subseafloor sedimentary metagenomes.</title>
        <authorList>
            <person name="Kawai M."/>
            <person name="Futagami T."/>
            <person name="Toyoda A."/>
            <person name="Takaki Y."/>
            <person name="Nishi S."/>
            <person name="Hori S."/>
            <person name="Arai W."/>
            <person name="Tsubouchi T."/>
            <person name="Morono Y."/>
            <person name="Uchiyama I."/>
            <person name="Ito T."/>
            <person name="Fujiyama A."/>
            <person name="Inagaki F."/>
            <person name="Takami H."/>
        </authorList>
    </citation>
    <scope>NUCLEOTIDE SEQUENCE</scope>
    <source>
        <strain evidence="9">Expedition CK06-06</strain>
    </source>
</reference>
<dbReference type="InterPro" id="IPR026392">
    <property type="entry name" value="Exo/Archaeosortase_dom"/>
</dbReference>
<keyword evidence="5" id="KW-0378">Hydrolase</keyword>
<evidence type="ECO:0000256" key="4">
    <source>
        <dbReference type="ARBA" id="ARBA00022692"/>
    </source>
</evidence>
<proteinExistence type="predicted"/>
<keyword evidence="6 8" id="KW-1133">Transmembrane helix</keyword>
<dbReference type="AlphaFoldDB" id="X1CWZ1"/>
<keyword evidence="4 8" id="KW-0812">Transmembrane</keyword>
<keyword evidence="7 8" id="KW-0472">Membrane</keyword>
<dbReference type="GO" id="GO:0005886">
    <property type="term" value="C:plasma membrane"/>
    <property type="evidence" value="ECO:0007669"/>
    <property type="project" value="UniProtKB-SubCell"/>
</dbReference>
<comment type="subcellular location">
    <subcellularLocation>
        <location evidence="1">Cell membrane</location>
        <topology evidence="1">Multi-pass membrane protein</topology>
    </subcellularLocation>
</comment>
<keyword evidence="3" id="KW-0645">Protease</keyword>
<evidence type="ECO:0000256" key="1">
    <source>
        <dbReference type="ARBA" id="ARBA00004651"/>
    </source>
</evidence>
<evidence type="ECO:0000256" key="3">
    <source>
        <dbReference type="ARBA" id="ARBA00022670"/>
    </source>
</evidence>
<feature type="transmembrane region" description="Helical" evidence="8">
    <location>
        <begin position="12"/>
        <end position="37"/>
    </location>
</feature>
<organism evidence="9">
    <name type="scientific">marine sediment metagenome</name>
    <dbReference type="NCBI Taxonomy" id="412755"/>
    <lineage>
        <taxon>unclassified sequences</taxon>
        <taxon>metagenomes</taxon>
        <taxon>ecological metagenomes</taxon>
    </lineage>
</organism>
<sequence>MPLKKVNKKRKIFSLLVTVIPIYFLNLVRNAGITYLVGIYG</sequence>
<dbReference type="NCBIfam" id="TIGR04178">
    <property type="entry name" value="exo_archaeo"/>
    <property type="match status" value="1"/>
</dbReference>